<sequence length="134" mass="13124">EIAFAAPRTEEMTRIAAGAGGAGIAGVVEGVIVKLAPEMGAAAPILRWGTLLGVPALGVGGALFTRGLLGDLFTGIACGGLGVIGYTLPEMIAPIVERRAPGQIAGGGVKQLPAGIAGAPARAQAQGARVGIEF</sequence>
<feature type="transmembrane region" description="Helical" evidence="1">
    <location>
        <begin position="15"/>
        <end position="33"/>
    </location>
</feature>
<evidence type="ECO:0000256" key="1">
    <source>
        <dbReference type="SAM" id="Phobius"/>
    </source>
</evidence>
<keyword evidence="1" id="KW-1133">Transmembrane helix</keyword>
<gene>
    <name evidence="2" type="ORF">S12H4_06777</name>
</gene>
<keyword evidence="1" id="KW-0812">Transmembrane</keyword>
<protein>
    <submittedName>
        <fullName evidence="2">Uncharacterized protein</fullName>
    </submittedName>
</protein>
<reference evidence="2" key="1">
    <citation type="journal article" date="2014" name="Front. Microbiol.">
        <title>High frequency of phylogenetically diverse reductive dehalogenase-homologous genes in deep subseafloor sedimentary metagenomes.</title>
        <authorList>
            <person name="Kawai M."/>
            <person name="Futagami T."/>
            <person name="Toyoda A."/>
            <person name="Takaki Y."/>
            <person name="Nishi S."/>
            <person name="Hori S."/>
            <person name="Arai W."/>
            <person name="Tsubouchi T."/>
            <person name="Morono Y."/>
            <person name="Uchiyama I."/>
            <person name="Ito T."/>
            <person name="Fujiyama A."/>
            <person name="Inagaki F."/>
            <person name="Takami H."/>
        </authorList>
    </citation>
    <scope>NUCLEOTIDE SEQUENCE</scope>
    <source>
        <strain evidence="2">Expedition CK06-06</strain>
    </source>
</reference>
<evidence type="ECO:0000313" key="2">
    <source>
        <dbReference type="EMBL" id="GAI71240.1"/>
    </source>
</evidence>
<accession>X1S718</accession>
<feature type="transmembrane region" description="Helical" evidence="1">
    <location>
        <begin position="45"/>
        <end position="66"/>
    </location>
</feature>
<name>X1S718_9ZZZZ</name>
<organism evidence="2">
    <name type="scientific">marine sediment metagenome</name>
    <dbReference type="NCBI Taxonomy" id="412755"/>
    <lineage>
        <taxon>unclassified sequences</taxon>
        <taxon>metagenomes</taxon>
        <taxon>ecological metagenomes</taxon>
    </lineage>
</organism>
<proteinExistence type="predicted"/>
<comment type="caution">
    <text evidence="2">The sequence shown here is derived from an EMBL/GenBank/DDBJ whole genome shotgun (WGS) entry which is preliminary data.</text>
</comment>
<dbReference type="EMBL" id="BARW01002430">
    <property type="protein sequence ID" value="GAI71240.1"/>
    <property type="molecule type" value="Genomic_DNA"/>
</dbReference>
<feature type="non-terminal residue" evidence="2">
    <location>
        <position position="1"/>
    </location>
</feature>
<feature type="transmembrane region" description="Helical" evidence="1">
    <location>
        <begin position="72"/>
        <end position="89"/>
    </location>
</feature>
<dbReference type="AlphaFoldDB" id="X1S718"/>
<keyword evidence="1" id="KW-0472">Membrane</keyword>